<accession>A0A518DPW9</accession>
<dbReference type="NCBIfam" id="TIGR02095">
    <property type="entry name" value="glgA"/>
    <property type="match status" value="1"/>
</dbReference>
<dbReference type="InterPro" id="IPR013534">
    <property type="entry name" value="Starch_synth_cat_dom"/>
</dbReference>
<dbReference type="SUPFAM" id="SSF53756">
    <property type="entry name" value="UDP-Glycosyltransferase/glycogen phosphorylase"/>
    <property type="match status" value="1"/>
</dbReference>
<dbReference type="Pfam" id="PF00534">
    <property type="entry name" value="Glycos_transf_1"/>
    <property type="match status" value="1"/>
</dbReference>
<gene>
    <name evidence="8 11" type="primary">glgA</name>
    <name evidence="11" type="ORF">Pla8534_16630</name>
</gene>
<evidence type="ECO:0000259" key="9">
    <source>
        <dbReference type="Pfam" id="PF00534"/>
    </source>
</evidence>
<comment type="pathway">
    <text evidence="3 8">Glycan biosynthesis; glycogen biosynthesis.</text>
</comment>
<protein>
    <recommendedName>
        <fullName evidence="8">Glycogen synthase</fullName>
        <ecNumber evidence="8">2.4.1.21</ecNumber>
    </recommendedName>
    <alternativeName>
        <fullName evidence="8">Starch [bacterial glycogen] synthase</fullName>
    </alternativeName>
</protein>
<proteinExistence type="inferred from homology"/>
<keyword evidence="12" id="KW-1185">Reference proteome</keyword>
<comment type="similarity">
    <text evidence="4 8">Belongs to the glycosyltransferase 1 family. Bacterial/plant glycogen synthase subfamily.</text>
</comment>
<evidence type="ECO:0000256" key="1">
    <source>
        <dbReference type="ARBA" id="ARBA00001478"/>
    </source>
</evidence>
<dbReference type="PANTHER" id="PTHR45825:SF11">
    <property type="entry name" value="ALPHA AMYLASE DOMAIN-CONTAINING PROTEIN"/>
    <property type="match status" value="1"/>
</dbReference>
<organism evidence="11 12">
    <name type="scientific">Lignipirellula cremea</name>
    <dbReference type="NCBI Taxonomy" id="2528010"/>
    <lineage>
        <taxon>Bacteria</taxon>
        <taxon>Pseudomonadati</taxon>
        <taxon>Planctomycetota</taxon>
        <taxon>Planctomycetia</taxon>
        <taxon>Pirellulales</taxon>
        <taxon>Pirellulaceae</taxon>
        <taxon>Lignipirellula</taxon>
    </lineage>
</organism>
<dbReference type="Gene3D" id="3.40.50.2000">
    <property type="entry name" value="Glycogen Phosphorylase B"/>
    <property type="match status" value="2"/>
</dbReference>
<dbReference type="GO" id="GO:0004373">
    <property type="term" value="F:alpha-1,4-glucan glucosyltransferase (UDP-glucose donor) activity"/>
    <property type="evidence" value="ECO:0007669"/>
    <property type="project" value="InterPro"/>
</dbReference>
<evidence type="ECO:0000256" key="5">
    <source>
        <dbReference type="ARBA" id="ARBA00022676"/>
    </source>
</evidence>
<keyword evidence="6 8" id="KW-0808">Transferase</keyword>
<evidence type="ECO:0000259" key="10">
    <source>
        <dbReference type="Pfam" id="PF08323"/>
    </source>
</evidence>
<feature type="domain" description="Starch synthase catalytic" evidence="10">
    <location>
        <begin position="2"/>
        <end position="242"/>
    </location>
</feature>
<dbReference type="HAMAP" id="MF_00484">
    <property type="entry name" value="Glycogen_synth"/>
    <property type="match status" value="1"/>
</dbReference>
<dbReference type="RefSeq" id="WP_145051328.1">
    <property type="nucleotide sequence ID" value="NZ_CP036433.1"/>
</dbReference>
<keyword evidence="5 8" id="KW-0328">Glycosyltransferase</keyword>
<dbReference type="InterPro" id="IPR001296">
    <property type="entry name" value="Glyco_trans_1"/>
</dbReference>
<dbReference type="InterPro" id="IPR011835">
    <property type="entry name" value="GS/SS"/>
</dbReference>
<feature type="domain" description="Glycosyl transferase family 1" evidence="9">
    <location>
        <begin position="299"/>
        <end position="450"/>
    </location>
</feature>
<dbReference type="Pfam" id="PF08323">
    <property type="entry name" value="Glyco_transf_5"/>
    <property type="match status" value="1"/>
</dbReference>
<evidence type="ECO:0000256" key="4">
    <source>
        <dbReference type="ARBA" id="ARBA00010281"/>
    </source>
</evidence>
<dbReference type="GO" id="GO:0009011">
    <property type="term" value="F:alpha-1,4-glucan glucosyltransferase (ADP-glucose donor) activity"/>
    <property type="evidence" value="ECO:0007669"/>
    <property type="project" value="UniProtKB-UniRule"/>
</dbReference>
<evidence type="ECO:0000256" key="2">
    <source>
        <dbReference type="ARBA" id="ARBA00002764"/>
    </source>
</evidence>
<dbReference type="EMBL" id="CP036433">
    <property type="protein sequence ID" value="QDU93878.1"/>
    <property type="molecule type" value="Genomic_DNA"/>
</dbReference>
<evidence type="ECO:0000256" key="8">
    <source>
        <dbReference type="HAMAP-Rule" id="MF_00484"/>
    </source>
</evidence>
<dbReference type="UniPathway" id="UPA00164"/>
<feature type="binding site" evidence="8">
    <location>
        <position position="15"/>
    </location>
    <ligand>
        <name>ADP-alpha-D-glucose</name>
        <dbReference type="ChEBI" id="CHEBI:57498"/>
    </ligand>
</feature>
<name>A0A518DPW9_9BACT</name>
<evidence type="ECO:0000256" key="6">
    <source>
        <dbReference type="ARBA" id="ARBA00022679"/>
    </source>
</evidence>
<dbReference type="OrthoDB" id="9808590at2"/>
<dbReference type="EC" id="2.4.1.21" evidence="8"/>
<dbReference type="AlphaFoldDB" id="A0A518DPW9"/>
<reference evidence="11 12" key="1">
    <citation type="submission" date="2019-02" db="EMBL/GenBank/DDBJ databases">
        <title>Deep-cultivation of Planctomycetes and their phenomic and genomic characterization uncovers novel biology.</title>
        <authorList>
            <person name="Wiegand S."/>
            <person name="Jogler M."/>
            <person name="Boedeker C."/>
            <person name="Pinto D."/>
            <person name="Vollmers J."/>
            <person name="Rivas-Marin E."/>
            <person name="Kohn T."/>
            <person name="Peeters S.H."/>
            <person name="Heuer A."/>
            <person name="Rast P."/>
            <person name="Oberbeckmann S."/>
            <person name="Bunk B."/>
            <person name="Jeske O."/>
            <person name="Meyerdierks A."/>
            <person name="Storesund J.E."/>
            <person name="Kallscheuer N."/>
            <person name="Luecker S."/>
            <person name="Lage O.M."/>
            <person name="Pohl T."/>
            <person name="Merkel B.J."/>
            <person name="Hornburger P."/>
            <person name="Mueller R.-W."/>
            <person name="Bruemmer F."/>
            <person name="Labrenz M."/>
            <person name="Spormann A.M."/>
            <person name="Op den Camp H."/>
            <person name="Overmann J."/>
            <person name="Amann R."/>
            <person name="Jetten M.S.M."/>
            <person name="Mascher T."/>
            <person name="Medema M.H."/>
            <person name="Devos D.P."/>
            <person name="Kaster A.-K."/>
            <person name="Ovreas L."/>
            <person name="Rohde M."/>
            <person name="Galperin M.Y."/>
            <person name="Jogler C."/>
        </authorList>
    </citation>
    <scope>NUCLEOTIDE SEQUENCE [LARGE SCALE GENOMIC DNA]</scope>
    <source>
        <strain evidence="11 12">Pla85_3_4</strain>
    </source>
</reference>
<sequence>MNILLASSEAAPFARTGGLGDVCGSLPSELAKLGHSAVLFLPGYRHALNCGECIETTEVVFDIPIGGKIVFGRLLKSTFPGTDTPVYFVHQPDYFDREGLYSEGKQDYRDNCERFVFFCRAVLESIRQLNLEIDVIHCNDWQTGLIPAYLNTDYAEARGYEKIASLFTIHNLEYQGLFWHWDMLLTGLDWKYFNWRQMEYFGQLNLLKTGLVFADAISTVSPRYAQEIQTYERGCGLQGLLQDRSNDLSGILNGVSYEVWNPETDEHLASNYTVDDWRTEKPKCKAALQEAMGLPVAHKPLLGAVGRLTRQKGWDLILEVMRRWLPSVDVQWVILGSGEDFYESQLRALAEEYPHKLAVQIDFSEPLSHQIEAGSDFFLMPSLYEPCGLNQIYSLKYGTPPVVRETGGLADTITDASAENLAAGVANGFSFQEFSSDALEQTLRRACNLYRDQSDDWTKLVETGMQQDWSWSRSAAKYVELYQQLVDRRRQ</sequence>
<dbReference type="GO" id="GO:0005978">
    <property type="term" value="P:glycogen biosynthetic process"/>
    <property type="evidence" value="ECO:0007669"/>
    <property type="project" value="UniProtKB-UniRule"/>
</dbReference>
<evidence type="ECO:0000256" key="7">
    <source>
        <dbReference type="ARBA" id="ARBA00023056"/>
    </source>
</evidence>
<dbReference type="NCBIfam" id="NF001899">
    <property type="entry name" value="PRK00654.1-2"/>
    <property type="match status" value="1"/>
</dbReference>
<comment type="catalytic activity">
    <reaction evidence="1 8">
        <text>[(1-&gt;4)-alpha-D-glucosyl](n) + ADP-alpha-D-glucose = [(1-&gt;4)-alpha-D-glucosyl](n+1) + ADP + H(+)</text>
        <dbReference type="Rhea" id="RHEA:18189"/>
        <dbReference type="Rhea" id="RHEA-COMP:9584"/>
        <dbReference type="Rhea" id="RHEA-COMP:9587"/>
        <dbReference type="ChEBI" id="CHEBI:15378"/>
        <dbReference type="ChEBI" id="CHEBI:15444"/>
        <dbReference type="ChEBI" id="CHEBI:57498"/>
        <dbReference type="ChEBI" id="CHEBI:456216"/>
        <dbReference type="EC" id="2.4.1.21"/>
    </reaction>
</comment>
<dbReference type="KEGG" id="lcre:Pla8534_16630"/>
<keyword evidence="7 8" id="KW-0320">Glycogen biosynthesis</keyword>
<dbReference type="Proteomes" id="UP000317648">
    <property type="component" value="Chromosome"/>
</dbReference>
<dbReference type="PANTHER" id="PTHR45825">
    <property type="entry name" value="GRANULE-BOUND STARCH SYNTHASE 1, CHLOROPLASTIC/AMYLOPLASTIC"/>
    <property type="match status" value="1"/>
</dbReference>
<comment type="function">
    <text evidence="2 8">Synthesizes alpha-1,4-glucan chains using ADP-glucose.</text>
</comment>
<dbReference type="CDD" id="cd03791">
    <property type="entry name" value="GT5_Glycogen_synthase_DULL1-like"/>
    <property type="match status" value="1"/>
</dbReference>
<evidence type="ECO:0000313" key="11">
    <source>
        <dbReference type="EMBL" id="QDU93878.1"/>
    </source>
</evidence>
<evidence type="ECO:0000256" key="3">
    <source>
        <dbReference type="ARBA" id="ARBA00004964"/>
    </source>
</evidence>
<evidence type="ECO:0000313" key="12">
    <source>
        <dbReference type="Proteomes" id="UP000317648"/>
    </source>
</evidence>